<gene>
    <name evidence="4" type="ORF">BXYJ_LOCUS2249</name>
</gene>
<keyword evidence="6" id="KW-1185">Reference proteome</keyword>
<dbReference type="Proteomes" id="UP000659654">
    <property type="component" value="Unassembled WGS sequence"/>
</dbReference>
<evidence type="ECO:0000313" key="5">
    <source>
        <dbReference type="Proteomes" id="UP000095284"/>
    </source>
</evidence>
<evidence type="ECO:0000259" key="3">
    <source>
        <dbReference type="SMART" id="SM01214"/>
    </source>
</evidence>
<dbReference type="Proteomes" id="UP000582659">
    <property type="component" value="Unassembled WGS sequence"/>
</dbReference>
<dbReference type="PANTHER" id="PTHR15678:SF6">
    <property type="entry name" value="BRIDGE-LIKE LIPID TRANSFER PROTEIN FAMILY MEMBER 2"/>
    <property type="match status" value="1"/>
</dbReference>
<dbReference type="Proteomes" id="UP000095284">
    <property type="component" value="Unplaced"/>
</dbReference>
<dbReference type="InterPro" id="IPR045167">
    <property type="entry name" value="Hobbit"/>
</dbReference>
<evidence type="ECO:0000256" key="2">
    <source>
        <dbReference type="SAM" id="MobiDB-lite"/>
    </source>
</evidence>
<protein>
    <submittedName>
        <fullName evidence="4">(pine wood nematode) hypothetical protein</fullName>
    </submittedName>
    <submittedName>
        <fullName evidence="7">Fmp27_GFWDK domain-containing protein</fullName>
    </submittedName>
</protein>
<dbReference type="WBParaSite" id="BXY_0210900.1">
    <property type="protein sequence ID" value="BXY_0210900.1"/>
    <property type="gene ID" value="BXY_0210900"/>
</dbReference>
<feature type="region of interest" description="Disordered" evidence="2">
    <location>
        <begin position="1412"/>
        <end position="1438"/>
    </location>
</feature>
<feature type="region of interest" description="Disordered" evidence="2">
    <location>
        <begin position="92"/>
        <end position="113"/>
    </location>
</feature>
<dbReference type="SMART" id="SM01214">
    <property type="entry name" value="Fmp27_GFWDK"/>
    <property type="match status" value="1"/>
</dbReference>
<dbReference type="SMR" id="A0A1I7RN23"/>
<keyword evidence="1" id="KW-0175">Coiled coil</keyword>
<proteinExistence type="predicted"/>
<dbReference type="EMBL" id="CAJFCV020000001">
    <property type="protein sequence ID" value="CAG9087603.1"/>
    <property type="molecule type" value="Genomic_DNA"/>
</dbReference>
<accession>A0A1I7RN23</accession>
<dbReference type="PANTHER" id="PTHR15678">
    <property type="entry name" value="ANTIGEN MLAA-22-RELATED"/>
    <property type="match status" value="1"/>
</dbReference>
<feature type="compositionally biased region" description="Polar residues" evidence="2">
    <location>
        <begin position="1420"/>
        <end position="1432"/>
    </location>
</feature>
<reference evidence="4" key="2">
    <citation type="submission" date="2020-09" db="EMBL/GenBank/DDBJ databases">
        <authorList>
            <person name="Kikuchi T."/>
        </authorList>
    </citation>
    <scope>NUCLEOTIDE SEQUENCE</scope>
    <source>
        <strain evidence="4">Ka4C1</strain>
    </source>
</reference>
<dbReference type="InterPro" id="IPR019441">
    <property type="entry name" value="FMP27/BLTP2/Hobbit_GFWDK_RBG"/>
</dbReference>
<evidence type="ECO:0000313" key="7">
    <source>
        <dbReference type="WBParaSite" id="BXY_0210900.1"/>
    </source>
</evidence>
<dbReference type="Pfam" id="PF10344">
    <property type="entry name" value="Hobbit"/>
    <property type="match status" value="1"/>
</dbReference>
<feature type="region of interest" description="Disordered" evidence="2">
    <location>
        <begin position="1508"/>
        <end position="1529"/>
    </location>
</feature>
<dbReference type="EMBL" id="CAJFDI010000001">
    <property type="protein sequence ID" value="CAD5211079.1"/>
    <property type="molecule type" value="Genomic_DNA"/>
</dbReference>
<evidence type="ECO:0000313" key="4">
    <source>
        <dbReference type="EMBL" id="CAD5211079.1"/>
    </source>
</evidence>
<reference evidence="7" key="1">
    <citation type="submission" date="2016-11" db="UniProtKB">
        <authorList>
            <consortium name="WormBaseParasite"/>
        </authorList>
    </citation>
    <scope>IDENTIFICATION</scope>
</reference>
<dbReference type="eggNOG" id="KOG1910">
    <property type="taxonomic scope" value="Eukaryota"/>
</dbReference>
<sequence length="2242" mass="259340">MFILIILISILCAVFVLYHYLNNFLSIFLARILKCEECRLSEIQLRRIGRIKLRFGDFTLDLSDVKLSSSFWNPELTKPFYVQIGDLRVEKRSKEGSPKKSNVPDVASTNQSRSAESQKLSRLWHWLQYFGCQVGSAHFALLDDPSDLMVHFSAENLILETFRDRSGLQLELQFVLAQLKLFKRSNHNHVSLADIQLTGHLSVDIAETEGRLKKIGISMKQPKISVSDILFEYVLEHPQIFQRSSAKKSGDSALTRLLSSPPNIELDLTDFVFEFLAVQTPESIRTLSVNLAKVTAEFSAADGNAVVKFNDLQITDLEAFSRFECHQFSSVLKSHSKSIEEDEGANKKPTTVEFKATRPRIELYKHDLAWWMDYCRNQPIDQLISVFKKERQPVEESRSKESTERPSINLNLEISEFQCILRTRKGALLSVASDLIVFASDSTFRNAEFGVESLWCHRGTAADFPTRQPAFDQHHFGTVVAMGGGLAQIQRSSEKKIQVHCQLDECQFEWEESTMRQIVEFAKLFRRKENVENEEDLEKKKESKIEILIQVSAKKLALFFTAKKSALIALWLESLRLTIAAPALRIHATASKCKLGTAQLDPNSHRSIHCEWWKSSGRSGEPKAKNHGNCDKIAFKYQKGGSSLPSKFTIEAEADLDLCWSTLGYAVLYEVIKKSREMLQAFKSSNPPEPSPPMEIRIKSEYSVELGFELPREHFMRWVVPSLNFHRANGDIAVNSPNFIIELDSQIILTVEEISIERRQLNAIMDLGRKEFKQLGLRTNKCWSWSAQALHILFPYQFDFAKVFEEVLNAVKWMKLLHNVQKKPFSADSPLPSDLRISIKEATLKMGDDPFEINLQLIYEVLKDEVVERERRRQMLDQKLEQLMKENLLLSDAKVDALYHSLTKKDEQIYCERINKVQKQPKRNLMTWKIKDLELKAFADKNLHGKQNVMRLMRQFNPEAPVPENFEFSTLWARCFEFDLAEWIMEFRDYPLPYMELKDAHFWGTLCGAEHLAGFRSMREATVTLPEPWGQFKVQRNMCPLKFYFDIESEITDLRTTYGPCWEPCLSMISLCWRYINAPSRDPSPPLSFWDKIRLLLHGRFTALMKRLCTSMLASPDPYNDTELVEMSWENFEFDWVTGQFRVHTDLDAYIRTASKYDDSRLLHLPNLKLMIMLDWACLSDQHDHHNVTPIAPNKLPDYVTIGGHDSYRAFRSEHVDIQLQLEAVQSPDPRNSPQILLYANTFRWLDFMKNTLTMVNRPVKRGKVFNEPIVKRHQLSRHFRNIHLNVTLPRFLISYWMSFSSSFGFRMISEGLRLTSSLVMNSAPASPEQIKRRNRRAVKANHVSVQLEKAQIHLFGEKSQPSQDDRLTDDHADSFFMGLSRLNYVRESETEQSKLTPLPKHRRTASLTAKLQNAAGRTPDQSKSNTNQNEQNADKPAVHRLTIHDLRGAWTTENRDACLAIMDGVQKAYLLRKVLSNVAMKMFSFDSPQQNQQTKQRQAFVERVMERRESKLSDINSPEKAPTTSETLVEDESEELLWKLINEAETNLMAYSEDTVEPPTNSLLGVSLCAMDDVVLNNWQVDLLNSQVVLKGHETDSFILLSASRASITQRYHVPVWRNSQLLLKRSYASFLSGMQYFAPLTIQQNQKIDVPLYKRFQWLTREIIEEKDPRQPNDKINNYSRSGEAVGGVVTAPLERRQGEDESDSNSLHSTVQMQRVASRCSCQMFFCYYSDLINMEKFEDFVVPQITEEKEAKFGERREDVDCFTLKHNMLEVCTNSDQYQVILDIVNNLVLFVDPKKKTAQEKRRRLWFKLAKLTKAEVGDTVQHLQNDLREVVAHIRALERQNFFAQLQSGQVADASFQQINEERQRQIEKFKQHQVTLIDELALTISVCKEKSVEEQTAFNRRLKAQNEEVDENRRWDNPEGSEIARRFEVCFEDCIWRLTEADGQISITEVQIRNFLYNRTARIDNSGEHLLEIGTVKVLNLLPNSKYRETLARLPNPKSKSDSQDIDKTPAIRVICRELPPVGGISVKEHFEVNIVPMQAQITYRFFEKMMAFFFPGRQIDKEDQNLDVEETNHPQQSFSLAKRFRGAVNSSFRASRLNLASSTGSDQQKGQNGDEIDKMKERAEKNNMFVYIIIPPVPFIVSYKGNKEKNIEDIDRFNLTFPLCEYHNKNWTWLDLSLAIKKSYRNILVQQFMKQKILRKSLQTQPEPVDEEEKKRIVLGTTDAINIKKKHKK</sequence>
<dbReference type="OrthoDB" id="1562405at2759"/>
<feature type="domain" description="FMP27/BLTP2/Hobbit GFWDK motif-containing RBG unit" evidence="3">
    <location>
        <begin position="989"/>
        <end position="1121"/>
    </location>
</feature>
<feature type="coiled-coil region" evidence="1">
    <location>
        <begin position="859"/>
        <end position="886"/>
    </location>
</feature>
<evidence type="ECO:0000256" key="1">
    <source>
        <dbReference type="SAM" id="Coils"/>
    </source>
</evidence>
<organism evidence="5 7">
    <name type="scientific">Bursaphelenchus xylophilus</name>
    <name type="common">Pinewood nematode worm</name>
    <name type="synonym">Aphelenchoides xylophilus</name>
    <dbReference type="NCBI Taxonomy" id="6326"/>
    <lineage>
        <taxon>Eukaryota</taxon>
        <taxon>Metazoa</taxon>
        <taxon>Ecdysozoa</taxon>
        <taxon>Nematoda</taxon>
        <taxon>Chromadorea</taxon>
        <taxon>Rhabditida</taxon>
        <taxon>Tylenchina</taxon>
        <taxon>Tylenchomorpha</taxon>
        <taxon>Aphelenchoidea</taxon>
        <taxon>Aphelenchoididae</taxon>
        <taxon>Bursaphelenchus</taxon>
    </lineage>
</organism>
<evidence type="ECO:0000313" key="6">
    <source>
        <dbReference type="Proteomes" id="UP000659654"/>
    </source>
</evidence>
<name>A0A1I7RN23_BURXY</name>